<feature type="region of interest" description="Disordered" evidence="1">
    <location>
        <begin position="35"/>
        <end position="71"/>
    </location>
</feature>
<proteinExistence type="predicted"/>
<dbReference type="AlphaFoldDB" id="A0A2G1XQS1"/>
<feature type="region of interest" description="Disordered" evidence="1">
    <location>
        <begin position="86"/>
        <end position="121"/>
    </location>
</feature>
<name>A0A2G1XQS1_STRCJ</name>
<dbReference type="InterPro" id="IPR008761">
    <property type="entry name" value="Peptidase_S37"/>
</dbReference>
<protein>
    <submittedName>
        <fullName evidence="2">Uncharacterized protein</fullName>
    </submittedName>
</protein>
<reference evidence="2 3" key="1">
    <citation type="journal article" date="2017" name="Biochemistry">
        <title>Identification of the Biosynthetic Pathway for the Antibiotic Bicyclomycin.</title>
        <authorList>
            <person name="Patteson J."/>
            <person name="Cai W."/>
            <person name="Johnson R.A."/>
            <person name="Santa Maria K."/>
            <person name="Li B."/>
        </authorList>
    </citation>
    <scope>NUCLEOTIDE SEQUENCE [LARGE SCALE GENOMIC DNA]</scope>
    <source>
        <strain evidence="2 3">ATCC 21532</strain>
    </source>
</reference>
<evidence type="ECO:0000313" key="3">
    <source>
        <dbReference type="Proteomes" id="UP000222531"/>
    </source>
</evidence>
<accession>A0A2G1XQS1</accession>
<sequence>MLTYKQPVDHRTRRRDVRQRFTLLHKSVDRPTVFYTSVTTSTPSPAAASRPDRRRQPAVAGVPLLHPVPPQPADWSKLDIWQRPRPAPLYQPSSPSTQELAGHRAARRMTPPITAVTTRTT</sequence>
<comment type="caution">
    <text evidence="2">The sequence shown here is derived from an EMBL/GenBank/DDBJ whole genome shotgun (WGS) entry which is preliminary data.</text>
</comment>
<evidence type="ECO:0000256" key="1">
    <source>
        <dbReference type="SAM" id="MobiDB-lite"/>
    </source>
</evidence>
<dbReference type="Proteomes" id="UP000222531">
    <property type="component" value="Unassembled WGS sequence"/>
</dbReference>
<feature type="compositionally biased region" description="Low complexity" evidence="1">
    <location>
        <begin position="110"/>
        <end position="121"/>
    </location>
</feature>
<organism evidence="2 3">
    <name type="scientific">Streptomyces cinnamoneus</name>
    <name type="common">Streptoverticillium cinnamoneum</name>
    <dbReference type="NCBI Taxonomy" id="53446"/>
    <lineage>
        <taxon>Bacteria</taxon>
        <taxon>Bacillati</taxon>
        <taxon>Actinomycetota</taxon>
        <taxon>Actinomycetes</taxon>
        <taxon>Kitasatosporales</taxon>
        <taxon>Streptomycetaceae</taxon>
        <taxon>Streptomyces</taxon>
        <taxon>Streptomyces cinnamoneus group</taxon>
    </lineage>
</organism>
<dbReference type="Pfam" id="PF05576">
    <property type="entry name" value="Peptidase_S37"/>
    <property type="match status" value="1"/>
</dbReference>
<keyword evidence="3" id="KW-1185">Reference proteome</keyword>
<feature type="compositionally biased region" description="Low complexity" evidence="1">
    <location>
        <begin position="36"/>
        <end position="49"/>
    </location>
</feature>
<dbReference type="EMBL" id="NHZO01000007">
    <property type="protein sequence ID" value="PHQ53586.1"/>
    <property type="molecule type" value="Genomic_DNA"/>
</dbReference>
<evidence type="ECO:0000313" key="2">
    <source>
        <dbReference type="EMBL" id="PHQ53586.1"/>
    </source>
</evidence>
<gene>
    <name evidence="2" type="ORF">BLA24_00180</name>
</gene>